<evidence type="ECO:0000256" key="8">
    <source>
        <dbReference type="RuleBase" id="RU364100"/>
    </source>
</evidence>
<dbReference type="RefSeq" id="WP_369668580.1">
    <property type="nucleotide sequence ID" value="NZ_JBDKXB010000049.1"/>
</dbReference>
<sequence length="228" mass="25489">MCGRFALGLPPAAIADYFDLGEIPDVAPRYNITPATLILAIREVDGHRRADPLLWGLIPHWAKERKTGYSTINARAETVATAPSFREPFRKRRCLIPAEGFYEWQAQPGSKVKQPYFISRSDGAPMAMAGLWERWKDPGGDEVIESCTILVTDSNRFLAPIHNRMPVLLDPEDFATWLDPENQDKDVLKGLLRSYPGERLQAVPVSRRVNNPKNDDPGLVEQVGEPAG</sequence>
<reference evidence="10 11" key="1">
    <citation type="submission" date="2024-05" db="EMBL/GenBank/DDBJ databases">
        <title>Genome Sequence and Characterization of the New Strain Purple Sulfur Bacterium of Genus Thioalkalicoccus.</title>
        <authorList>
            <person name="Bryantseva I.A."/>
            <person name="Kyndt J.A."/>
            <person name="Imhoff J.F."/>
        </authorList>
    </citation>
    <scope>NUCLEOTIDE SEQUENCE [LARGE SCALE GENOMIC DNA]</scope>
    <source>
        <strain evidence="10 11">Um2</strain>
    </source>
</reference>
<proteinExistence type="inferred from homology"/>
<dbReference type="InterPro" id="IPR003738">
    <property type="entry name" value="SRAP"/>
</dbReference>
<dbReference type="Proteomes" id="UP001564408">
    <property type="component" value="Unassembled WGS sequence"/>
</dbReference>
<protein>
    <recommendedName>
        <fullName evidence="8">Abasic site processing protein</fullName>
        <ecNumber evidence="8">3.4.-.-</ecNumber>
    </recommendedName>
</protein>
<keyword evidence="4 8" id="KW-0378">Hydrolase</keyword>
<dbReference type="Gene3D" id="3.90.1680.10">
    <property type="entry name" value="SOS response associated peptidase-like"/>
    <property type="match status" value="1"/>
</dbReference>
<keyword evidence="3" id="KW-0227">DNA damage</keyword>
<gene>
    <name evidence="10" type="ORF">ABC977_17515</name>
</gene>
<evidence type="ECO:0000256" key="2">
    <source>
        <dbReference type="ARBA" id="ARBA00022670"/>
    </source>
</evidence>
<keyword evidence="5" id="KW-0190">Covalent protein-DNA linkage</keyword>
<keyword evidence="6" id="KW-0238">DNA-binding</keyword>
<keyword evidence="2 8" id="KW-0645">Protease</keyword>
<dbReference type="PANTHER" id="PTHR13604">
    <property type="entry name" value="DC12-RELATED"/>
    <property type="match status" value="1"/>
</dbReference>
<dbReference type="Pfam" id="PF02586">
    <property type="entry name" value="SRAP"/>
    <property type="match status" value="1"/>
</dbReference>
<name>A0ABV4BL34_9GAMM</name>
<evidence type="ECO:0000256" key="9">
    <source>
        <dbReference type="SAM" id="MobiDB-lite"/>
    </source>
</evidence>
<evidence type="ECO:0000256" key="5">
    <source>
        <dbReference type="ARBA" id="ARBA00023124"/>
    </source>
</evidence>
<keyword evidence="7" id="KW-0456">Lyase</keyword>
<dbReference type="InterPro" id="IPR036590">
    <property type="entry name" value="SRAP-like"/>
</dbReference>
<evidence type="ECO:0000256" key="4">
    <source>
        <dbReference type="ARBA" id="ARBA00022801"/>
    </source>
</evidence>
<evidence type="ECO:0000256" key="3">
    <source>
        <dbReference type="ARBA" id="ARBA00022763"/>
    </source>
</evidence>
<dbReference type="PANTHER" id="PTHR13604:SF0">
    <property type="entry name" value="ABASIC SITE PROCESSING PROTEIN HMCES"/>
    <property type="match status" value="1"/>
</dbReference>
<keyword evidence="11" id="KW-1185">Reference proteome</keyword>
<evidence type="ECO:0000256" key="7">
    <source>
        <dbReference type="ARBA" id="ARBA00023239"/>
    </source>
</evidence>
<comment type="similarity">
    <text evidence="1 8">Belongs to the SOS response-associated peptidase family.</text>
</comment>
<evidence type="ECO:0000256" key="1">
    <source>
        <dbReference type="ARBA" id="ARBA00008136"/>
    </source>
</evidence>
<comment type="caution">
    <text evidence="10">The sequence shown here is derived from an EMBL/GenBank/DDBJ whole genome shotgun (WGS) entry which is preliminary data.</text>
</comment>
<dbReference type="SUPFAM" id="SSF143081">
    <property type="entry name" value="BB1717-like"/>
    <property type="match status" value="1"/>
</dbReference>
<dbReference type="EC" id="3.4.-.-" evidence="8"/>
<feature type="region of interest" description="Disordered" evidence="9">
    <location>
        <begin position="205"/>
        <end position="228"/>
    </location>
</feature>
<organism evidence="10 11">
    <name type="scientific">Thioalkalicoccus limnaeus</name>
    <dbReference type="NCBI Taxonomy" id="120681"/>
    <lineage>
        <taxon>Bacteria</taxon>
        <taxon>Pseudomonadati</taxon>
        <taxon>Pseudomonadota</taxon>
        <taxon>Gammaproteobacteria</taxon>
        <taxon>Chromatiales</taxon>
        <taxon>Chromatiaceae</taxon>
        <taxon>Thioalkalicoccus</taxon>
    </lineage>
</organism>
<accession>A0ABV4BL34</accession>
<evidence type="ECO:0000256" key="6">
    <source>
        <dbReference type="ARBA" id="ARBA00023125"/>
    </source>
</evidence>
<evidence type="ECO:0000313" key="11">
    <source>
        <dbReference type="Proteomes" id="UP001564408"/>
    </source>
</evidence>
<evidence type="ECO:0000313" key="10">
    <source>
        <dbReference type="EMBL" id="MEY6434198.1"/>
    </source>
</evidence>
<dbReference type="EMBL" id="JBDKXB010000049">
    <property type="protein sequence ID" value="MEY6434198.1"/>
    <property type="molecule type" value="Genomic_DNA"/>
</dbReference>